<dbReference type="InParanoid" id="B4K2S4"/>
<dbReference type="OrthoDB" id="7871858at2759"/>
<reference evidence="1 2" key="1">
    <citation type="journal article" date="2007" name="Nature">
        <title>Evolution of genes and genomes on the Drosophila phylogeny.</title>
        <authorList>
            <consortium name="Drosophila 12 Genomes Consortium"/>
            <person name="Clark A.G."/>
            <person name="Eisen M.B."/>
            <person name="Smith D.R."/>
            <person name="Bergman C.M."/>
            <person name="Oliver B."/>
            <person name="Markow T.A."/>
            <person name="Kaufman T.C."/>
            <person name="Kellis M."/>
            <person name="Gelbart W."/>
            <person name="Iyer V.N."/>
            <person name="Pollard D.A."/>
            <person name="Sackton T.B."/>
            <person name="Larracuente A.M."/>
            <person name="Singh N.D."/>
            <person name="Abad J.P."/>
            <person name="Abt D.N."/>
            <person name="Adryan B."/>
            <person name="Aguade M."/>
            <person name="Akashi H."/>
            <person name="Anderson W.W."/>
            <person name="Aquadro C.F."/>
            <person name="Ardell D.H."/>
            <person name="Arguello R."/>
            <person name="Artieri C.G."/>
            <person name="Barbash D.A."/>
            <person name="Barker D."/>
            <person name="Barsanti P."/>
            <person name="Batterham P."/>
            <person name="Batzoglou S."/>
            <person name="Begun D."/>
            <person name="Bhutkar A."/>
            <person name="Blanco E."/>
            <person name="Bosak S.A."/>
            <person name="Bradley R.K."/>
            <person name="Brand A.D."/>
            <person name="Brent M.R."/>
            <person name="Brooks A.N."/>
            <person name="Brown R.H."/>
            <person name="Butlin R.K."/>
            <person name="Caggese C."/>
            <person name="Calvi B.R."/>
            <person name="Bernardo de Carvalho A."/>
            <person name="Caspi A."/>
            <person name="Castrezana S."/>
            <person name="Celniker S.E."/>
            <person name="Chang J.L."/>
            <person name="Chapple C."/>
            <person name="Chatterji S."/>
            <person name="Chinwalla A."/>
            <person name="Civetta A."/>
            <person name="Clifton S.W."/>
            <person name="Comeron J.M."/>
            <person name="Costello J.C."/>
            <person name="Coyne J.A."/>
            <person name="Daub J."/>
            <person name="David R.G."/>
            <person name="Delcher A.L."/>
            <person name="Delehaunty K."/>
            <person name="Do C.B."/>
            <person name="Ebling H."/>
            <person name="Edwards K."/>
            <person name="Eickbush T."/>
            <person name="Evans J.D."/>
            <person name="Filipski A."/>
            <person name="Findeiss S."/>
            <person name="Freyhult E."/>
            <person name="Fulton L."/>
            <person name="Fulton R."/>
            <person name="Garcia A.C."/>
            <person name="Gardiner A."/>
            <person name="Garfield D.A."/>
            <person name="Garvin B.E."/>
            <person name="Gibson G."/>
            <person name="Gilbert D."/>
            <person name="Gnerre S."/>
            <person name="Godfrey J."/>
            <person name="Good R."/>
            <person name="Gotea V."/>
            <person name="Gravely B."/>
            <person name="Greenberg A.J."/>
            <person name="Griffiths-Jones S."/>
            <person name="Gross S."/>
            <person name="Guigo R."/>
            <person name="Gustafson E.A."/>
            <person name="Haerty W."/>
            <person name="Hahn M.W."/>
            <person name="Halligan D.L."/>
            <person name="Halpern A.L."/>
            <person name="Halter G.M."/>
            <person name="Han M.V."/>
            <person name="Heger A."/>
            <person name="Hillier L."/>
            <person name="Hinrichs A.S."/>
            <person name="Holmes I."/>
            <person name="Hoskins R.A."/>
            <person name="Hubisz M.J."/>
            <person name="Hultmark D."/>
            <person name="Huntley M.A."/>
            <person name="Jaffe D.B."/>
            <person name="Jagadeeshan S."/>
            <person name="Jeck W.R."/>
            <person name="Johnson J."/>
            <person name="Jones C.D."/>
            <person name="Jordan W.C."/>
            <person name="Karpen G.H."/>
            <person name="Kataoka E."/>
            <person name="Keightley P.D."/>
            <person name="Kheradpour P."/>
            <person name="Kirkness E.F."/>
            <person name="Koerich L.B."/>
            <person name="Kristiansen K."/>
            <person name="Kudrna D."/>
            <person name="Kulathinal R.J."/>
            <person name="Kumar S."/>
            <person name="Kwok R."/>
            <person name="Lander E."/>
            <person name="Langley C.H."/>
            <person name="Lapoint R."/>
            <person name="Lazzaro B.P."/>
            <person name="Lee S.J."/>
            <person name="Levesque L."/>
            <person name="Li R."/>
            <person name="Lin C.F."/>
            <person name="Lin M.F."/>
            <person name="Lindblad-Toh K."/>
            <person name="Llopart A."/>
            <person name="Long M."/>
            <person name="Low L."/>
            <person name="Lozovsky E."/>
            <person name="Lu J."/>
            <person name="Luo M."/>
            <person name="Machado C.A."/>
            <person name="Makalowski W."/>
            <person name="Marzo M."/>
            <person name="Matsuda M."/>
            <person name="Matzkin L."/>
            <person name="McAllister B."/>
            <person name="McBride C.S."/>
            <person name="McKernan B."/>
            <person name="McKernan K."/>
            <person name="Mendez-Lago M."/>
            <person name="Minx P."/>
            <person name="Mollenhauer M.U."/>
            <person name="Montooth K."/>
            <person name="Mount S.M."/>
            <person name="Mu X."/>
            <person name="Myers E."/>
            <person name="Negre B."/>
            <person name="Newfeld S."/>
            <person name="Nielsen R."/>
            <person name="Noor M.A."/>
            <person name="O'Grady P."/>
            <person name="Pachter L."/>
            <person name="Papaceit M."/>
            <person name="Parisi M.J."/>
            <person name="Parisi M."/>
            <person name="Parts L."/>
            <person name="Pedersen J.S."/>
            <person name="Pesole G."/>
            <person name="Phillippy A.M."/>
            <person name="Ponting C.P."/>
            <person name="Pop M."/>
            <person name="Porcelli D."/>
            <person name="Powell J.R."/>
            <person name="Prohaska S."/>
            <person name="Pruitt K."/>
            <person name="Puig M."/>
            <person name="Quesneville H."/>
            <person name="Ram K.R."/>
            <person name="Rand D."/>
            <person name="Rasmussen M.D."/>
            <person name="Reed L.K."/>
            <person name="Reenan R."/>
            <person name="Reily A."/>
            <person name="Remington K.A."/>
            <person name="Rieger T.T."/>
            <person name="Ritchie M.G."/>
            <person name="Robin C."/>
            <person name="Rogers Y.H."/>
            <person name="Rohde C."/>
            <person name="Rozas J."/>
            <person name="Rubenfield M.J."/>
            <person name="Ruiz A."/>
            <person name="Russo S."/>
            <person name="Salzberg S.L."/>
            <person name="Sanchez-Gracia A."/>
            <person name="Saranga D.J."/>
            <person name="Sato H."/>
            <person name="Schaeffer S.W."/>
            <person name="Schatz M.C."/>
            <person name="Schlenke T."/>
            <person name="Schwartz R."/>
            <person name="Segarra C."/>
            <person name="Singh R.S."/>
            <person name="Sirot L."/>
            <person name="Sirota M."/>
            <person name="Sisneros N.B."/>
            <person name="Smith C.D."/>
            <person name="Smith T.F."/>
            <person name="Spieth J."/>
            <person name="Stage D.E."/>
            <person name="Stark A."/>
            <person name="Stephan W."/>
            <person name="Strausberg R.L."/>
            <person name="Strempel S."/>
            <person name="Sturgill D."/>
            <person name="Sutton G."/>
            <person name="Sutton G.G."/>
            <person name="Tao W."/>
            <person name="Teichmann S."/>
            <person name="Tobari Y.N."/>
            <person name="Tomimura Y."/>
            <person name="Tsolas J.M."/>
            <person name="Valente V.L."/>
            <person name="Venter E."/>
            <person name="Venter J.C."/>
            <person name="Vicario S."/>
            <person name="Vieira F.G."/>
            <person name="Vilella A.J."/>
            <person name="Villasante A."/>
            <person name="Walenz B."/>
            <person name="Wang J."/>
            <person name="Wasserman M."/>
            <person name="Watts T."/>
            <person name="Wilson D."/>
            <person name="Wilson R.K."/>
            <person name="Wing R.A."/>
            <person name="Wolfner M.F."/>
            <person name="Wong A."/>
            <person name="Wong G.K."/>
            <person name="Wu C.I."/>
            <person name="Wu G."/>
            <person name="Yamamoto D."/>
            <person name="Yang H.P."/>
            <person name="Yang S.P."/>
            <person name="Yorke J.A."/>
            <person name="Yoshida K."/>
            <person name="Zdobnov E."/>
            <person name="Zhang P."/>
            <person name="Zhang Y."/>
            <person name="Zimin A.V."/>
            <person name="Baldwin J."/>
            <person name="Abdouelleil A."/>
            <person name="Abdulkadir J."/>
            <person name="Abebe A."/>
            <person name="Abera B."/>
            <person name="Abreu J."/>
            <person name="Acer S.C."/>
            <person name="Aftuck L."/>
            <person name="Alexander A."/>
            <person name="An P."/>
            <person name="Anderson E."/>
            <person name="Anderson S."/>
            <person name="Arachi H."/>
            <person name="Azer M."/>
            <person name="Bachantsang P."/>
            <person name="Barry A."/>
            <person name="Bayul T."/>
            <person name="Berlin A."/>
            <person name="Bessette D."/>
            <person name="Bloom T."/>
            <person name="Blye J."/>
            <person name="Boguslavskiy L."/>
            <person name="Bonnet C."/>
            <person name="Boukhgalter B."/>
            <person name="Bourzgui I."/>
            <person name="Brown A."/>
            <person name="Cahill P."/>
            <person name="Channer S."/>
            <person name="Cheshatsang Y."/>
            <person name="Chuda L."/>
            <person name="Citroen M."/>
            <person name="Collymore A."/>
            <person name="Cooke P."/>
            <person name="Costello M."/>
            <person name="D'Aco K."/>
            <person name="Daza R."/>
            <person name="De Haan G."/>
            <person name="DeGray S."/>
            <person name="DeMaso C."/>
            <person name="Dhargay N."/>
            <person name="Dooley K."/>
            <person name="Dooley E."/>
            <person name="Doricent M."/>
            <person name="Dorje P."/>
            <person name="Dorjee K."/>
            <person name="Dupes A."/>
            <person name="Elong R."/>
            <person name="Falk J."/>
            <person name="Farina A."/>
            <person name="Faro S."/>
            <person name="Ferguson D."/>
            <person name="Fisher S."/>
            <person name="Foley C.D."/>
            <person name="Franke A."/>
            <person name="Friedrich D."/>
            <person name="Gadbois L."/>
            <person name="Gearin G."/>
            <person name="Gearin C.R."/>
            <person name="Giannoukos G."/>
            <person name="Goode T."/>
            <person name="Graham J."/>
            <person name="Grandbois E."/>
            <person name="Grewal S."/>
            <person name="Gyaltsen K."/>
            <person name="Hafez N."/>
            <person name="Hagos B."/>
            <person name="Hall J."/>
            <person name="Henson C."/>
            <person name="Hollinger A."/>
            <person name="Honan T."/>
            <person name="Huard M.D."/>
            <person name="Hughes L."/>
            <person name="Hurhula B."/>
            <person name="Husby M.E."/>
            <person name="Kamat A."/>
            <person name="Kanga B."/>
            <person name="Kashin S."/>
            <person name="Khazanovich D."/>
            <person name="Kisner P."/>
            <person name="Lance K."/>
            <person name="Lara M."/>
            <person name="Lee W."/>
            <person name="Lennon N."/>
            <person name="Letendre F."/>
            <person name="LeVine R."/>
            <person name="Lipovsky A."/>
            <person name="Liu X."/>
            <person name="Liu J."/>
            <person name="Liu S."/>
            <person name="Lokyitsang T."/>
            <person name="Lokyitsang Y."/>
            <person name="Lubonja R."/>
            <person name="Lui A."/>
            <person name="MacDonald P."/>
            <person name="Magnisalis V."/>
            <person name="Maru K."/>
            <person name="Matthews C."/>
            <person name="McCusker W."/>
            <person name="McDonough S."/>
            <person name="Mehta T."/>
            <person name="Meldrim J."/>
            <person name="Meneus L."/>
            <person name="Mihai O."/>
            <person name="Mihalev A."/>
            <person name="Mihova T."/>
            <person name="Mittelman R."/>
            <person name="Mlenga V."/>
            <person name="Montmayeur A."/>
            <person name="Mulrain L."/>
            <person name="Navidi A."/>
            <person name="Naylor J."/>
            <person name="Negash T."/>
            <person name="Nguyen T."/>
            <person name="Nguyen N."/>
            <person name="Nicol R."/>
            <person name="Norbu C."/>
            <person name="Norbu N."/>
            <person name="Novod N."/>
            <person name="O'Neill B."/>
            <person name="Osman S."/>
            <person name="Markiewicz E."/>
            <person name="Oyono O.L."/>
            <person name="Patti C."/>
            <person name="Phunkhang P."/>
            <person name="Pierre F."/>
            <person name="Priest M."/>
            <person name="Raghuraman S."/>
            <person name="Rege F."/>
            <person name="Reyes R."/>
            <person name="Rise C."/>
            <person name="Rogov P."/>
            <person name="Ross K."/>
            <person name="Ryan E."/>
            <person name="Settipalli S."/>
            <person name="Shea T."/>
            <person name="Sherpa N."/>
            <person name="Shi L."/>
            <person name="Shih D."/>
            <person name="Sparrow T."/>
            <person name="Spaulding J."/>
            <person name="Stalker J."/>
            <person name="Stange-Thomann N."/>
            <person name="Stavropoulos S."/>
            <person name="Stone C."/>
            <person name="Strader C."/>
            <person name="Tesfaye S."/>
            <person name="Thomson T."/>
            <person name="Thoulutsang Y."/>
            <person name="Thoulutsang D."/>
            <person name="Topham K."/>
            <person name="Topping I."/>
            <person name="Tsamla T."/>
            <person name="Vassiliev H."/>
            <person name="Vo A."/>
            <person name="Wangchuk T."/>
            <person name="Wangdi T."/>
            <person name="Weiand M."/>
            <person name="Wilkinson J."/>
            <person name="Wilson A."/>
            <person name="Yadav S."/>
            <person name="Young G."/>
            <person name="Yu Q."/>
            <person name="Zembek L."/>
            <person name="Zhong D."/>
            <person name="Zimmer A."/>
            <person name="Zwirko Z."/>
            <person name="Jaffe D.B."/>
            <person name="Alvarez P."/>
            <person name="Brockman W."/>
            <person name="Butler J."/>
            <person name="Chin C."/>
            <person name="Gnerre S."/>
            <person name="Grabherr M."/>
            <person name="Kleber M."/>
            <person name="Mauceli E."/>
            <person name="MacCallum I."/>
        </authorList>
    </citation>
    <scope>NUCLEOTIDE SEQUENCE [LARGE SCALE GENOMIC DNA]</scope>
    <source>
        <strain evidence="2">Tucson 15287-2541.00</strain>
    </source>
</reference>
<dbReference type="Proteomes" id="UP000001070">
    <property type="component" value="Unassembled WGS sequence"/>
</dbReference>
<evidence type="ECO:0000313" key="1">
    <source>
        <dbReference type="EMBL" id="EDW04857.1"/>
    </source>
</evidence>
<organism evidence="2">
    <name type="scientific">Drosophila grimshawi</name>
    <name type="common">Hawaiian fruit fly</name>
    <name type="synonym">Idiomyia grimshawi</name>
    <dbReference type="NCBI Taxonomy" id="7222"/>
    <lineage>
        <taxon>Eukaryota</taxon>
        <taxon>Metazoa</taxon>
        <taxon>Ecdysozoa</taxon>
        <taxon>Arthropoda</taxon>
        <taxon>Hexapoda</taxon>
        <taxon>Insecta</taxon>
        <taxon>Pterygota</taxon>
        <taxon>Neoptera</taxon>
        <taxon>Endopterygota</taxon>
        <taxon>Diptera</taxon>
        <taxon>Brachycera</taxon>
        <taxon>Muscomorpha</taxon>
        <taxon>Ephydroidea</taxon>
        <taxon>Drosophilidae</taxon>
        <taxon>Drosophila</taxon>
        <taxon>Hawaiian Drosophila</taxon>
    </lineage>
</organism>
<dbReference type="STRING" id="7222.B4K2S4"/>
<sequence length="325" mass="37717">MDRQQEEPTQEFGDLEQYYGQLTPYDVMRMQNCKSSRFVNRETYPSIRPPVSKCSLNQTKTWLADAVENIGCVRPFENMHNDYLLDAWKQSPNKETLSCYGLGSDAIVFNQVLLKCLNKVNGVERCKKSKSPKKSEKKRAKPKGSYVLNRNVLKCTINKMPTVLSKTNPSKANTILYCPEPEDPENPFIEDEPIIPLQRALDMEKPIPKPKHGLRRRHMYCDRQCGIPQNKCTDYEWRKYKQNPKPYEVAFESEMAEMECPEEPEPQTFDELYTELISCFQKTEVQHPSCNVYEKCCARPSERLSGIQGCGEEKLPKSFRKLKNC</sequence>
<dbReference type="AlphaFoldDB" id="B4K2S4"/>
<accession>B4K2S4</accession>
<dbReference type="eggNOG" id="ENOG502RKQB">
    <property type="taxonomic scope" value="Eukaryota"/>
</dbReference>
<proteinExistence type="predicted"/>
<name>B4K2S4_DROGR</name>
<keyword evidence="2" id="KW-1185">Reference proteome</keyword>
<dbReference type="EMBL" id="CH919852">
    <property type="protein sequence ID" value="EDW04857.1"/>
    <property type="molecule type" value="Genomic_DNA"/>
</dbReference>
<dbReference type="OMA" id="VIQGCGE"/>
<dbReference type="HOGENOM" id="CLU_060009_0_0_1"/>
<protein>
    <submittedName>
        <fullName evidence="1">GH24966</fullName>
    </submittedName>
</protein>
<gene>
    <name evidence="1" type="primary">Dgri\GH24966</name>
    <name evidence="1" type="ORF">Dgri_GH24966</name>
</gene>
<dbReference type="PhylomeDB" id="B4K2S4"/>
<evidence type="ECO:0000313" key="2">
    <source>
        <dbReference type="Proteomes" id="UP000001070"/>
    </source>
</evidence>